<gene>
    <name evidence="13" type="ORF">A3F25_02440</name>
</gene>
<comment type="pathway">
    <text evidence="1">Carbohydrate degradation; glycolysis; pyruvate from D-glyceraldehyde 3-phosphate: step 5/5.</text>
</comment>
<evidence type="ECO:0000256" key="9">
    <source>
        <dbReference type="ARBA" id="ARBA00022842"/>
    </source>
</evidence>
<evidence type="ECO:0000259" key="12">
    <source>
        <dbReference type="Pfam" id="PF00224"/>
    </source>
</evidence>
<accession>A0A1F8G457</accession>
<dbReference type="GO" id="GO:0000287">
    <property type="term" value="F:magnesium ion binding"/>
    <property type="evidence" value="ECO:0007669"/>
    <property type="project" value="InterPro"/>
</dbReference>
<dbReference type="GO" id="GO:0016301">
    <property type="term" value="F:kinase activity"/>
    <property type="evidence" value="ECO:0007669"/>
    <property type="project" value="UniProtKB-KW"/>
</dbReference>
<evidence type="ECO:0000256" key="7">
    <source>
        <dbReference type="ARBA" id="ARBA00022777"/>
    </source>
</evidence>
<dbReference type="EC" id="2.7.1.40" evidence="3"/>
<keyword evidence="6" id="KW-0547">Nucleotide-binding</keyword>
<evidence type="ECO:0000256" key="1">
    <source>
        <dbReference type="ARBA" id="ARBA00004997"/>
    </source>
</evidence>
<dbReference type="SUPFAM" id="SSF51621">
    <property type="entry name" value="Phosphoenolpyruvate/pyruvate domain"/>
    <property type="match status" value="1"/>
</dbReference>
<evidence type="ECO:0000256" key="2">
    <source>
        <dbReference type="ARBA" id="ARBA00008663"/>
    </source>
</evidence>
<comment type="caution">
    <text evidence="13">The sequence shown here is derived from an EMBL/GenBank/DDBJ whole genome shotgun (WGS) entry which is preliminary data.</text>
</comment>
<dbReference type="InterPro" id="IPR001697">
    <property type="entry name" value="Pyr_Knase"/>
</dbReference>
<organism evidence="13 14">
    <name type="scientific">Candidatus Yanofskybacteria bacterium RIFCSPHIGHO2_12_FULL_45_19b</name>
    <dbReference type="NCBI Taxonomy" id="1802689"/>
    <lineage>
        <taxon>Bacteria</taxon>
        <taxon>Candidatus Yanofskyibacteriota</taxon>
    </lineage>
</organism>
<dbReference type="STRING" id="1802689.A3F25_02440"/>
<protein>
    <recommendedName>
        <fullName evidence="3">pyruvate kinase</fullName>
        <ecNumber evidence="3">2.7.1.40</ecNumber>
    </recommendedName>
</protein>
<dbReference type="AlphaFoldDB" id="A0A1F8G457"/>
<dbReference type="GO" id="GO:0005524">
    <property type="term" value="F:ATP binding"/>
    <property type="evidence" value="ECO:0007669"/>
    <property type="project" value="UniProtKB-KW"/>
</dbReference>
<name>A0A1F8G457_9BACT</name>
<evidence type="ECO:0000256" key="3">
    <source>
        <dbReference type="ARBA" id="ARBA00012142"/>
    </source>
</evidence>
<dbReference type="EMBL" id="MGKD01000011">
    <property type="protein sequence ID" value="OGN19850.1"/>
    <property type="molecule type" value="Genomic_DNA"/>
</dbReference>
<keyword evidence="4" id="KW-0808">Transferase</keyword>
<comment type="similarity">
    <text evidence="2">Belongs to the pyruvate kinase family.</text>
</comment>
<keyword evidence="9" id="KW-0460">Magnesium</keyword>
<evidence type="ECO:0000256" key="10">
    <source>
        <dbReference type="ARBA" id="ARBA00023152"/>
    </source>
</evidence>
<feature type="domain" description="Pyruvate kinase barrel" evidence="12">
    <location>
        <begin position="90"/>
        <end position="244"/>
    </location>
</feature>
<dbReference type="InterPro" id="IPR015813">
    <property type="entry name" value="Pyrv/PenolPyrv_kinase-like_dom"/>
</dbReference>
<feature type="domain" description="Pyruvate kinase barrel" evidence="12">
    <location>
        <begin position="5"/>
        <end position="78"/>
    </location>
</feature>
<evidence type="ECO:0000256" key="4">
    <source>
        <dbReference type="ARBA" id="ARBA00022679"/>
    </source>
</evidence>
<evidence type="ECO:0000256" key="6">
    <source>
        <dbReference type="ARBA" id="ARBA00022741"/>
    </source>
</evidence>
<dbReference type="Proteomes" id="UP000177478">
    <property type="component" value="Unassembled WGS sequence"/>
</dbReference>
<dbReference type="GO" id="GO:0030955">
    <property type="term" value="F:potassium ion binding"/>
    <property type="evidence" value="ECO:0007669"/>
    <property type="project" value="InterPro"/>
</dbReference>
<keyword evidence="7" id="KW-0418">Kinase</keyword>
<dbReference type="InterPro" id="IPR015793">
    <property type="entry name" value="Pyrv_Knase_brl"/>
</dbReference>
<sequence>MHHSRTQIVATIGPSSGTLEVIKELIRHQMDLARLNFSWGTHPEHASFIANIRAAALDAGRRIPIIQDLSGPRVQTSAGHHLQLGAEGIITEKDLQDLTFGLEQAVDYVAMSYVGSAADVEQLRAKIKEQNGHTKIIAKIERQVAVDNLTEIIKVSDAIMVARGDLGNEFPLEQIPFVQRDIVSACKQARKPVIVATQMMLSMVDNPTPTRAEVTDVAFAVILGADAVMLSEESALGKYAIEAVGMMEKITAEAEKHKLEIEINML</sequence>
<evidence type="ECO:0000313" key="13">
    <source>
        <dbReference type="EMBL" id="OGN19850.1"/>
    </source>
</evidence>
<dbReference type="GO" id="GO:0004743">
    <property type="term" value="F:pyruvate kinase activity"/>
    <property type="evidence" value="ECO:0007669"/>
    <property type="project" value="UniProtKB-EC"/>
</dbReference>
<evidence type="ECO:0000256" key="11">
    <source>
        <dbReference type="ARBA" id="ARBA00023317"/>
    </source>
</evidence>
<evidence type="ECO:0000256" key="5">
    <source>
        <dbReference type="ARBA" id="ARBA00022723"/>
    </source>
</evidence>
<keyword evidence="5" id="KW-0479">Metal-binding</keyword>
<reference evidence="13 14" key="1">
    <citation type="journal article" date="2016" name="Nat. Commun.">
        <title>Thousands of microbial genomes shed light on interconnected biogeochemical processes in an aquifer system.</title>
        <authorList>
            <person name="Anantharaman K."/>
            <person name="Brown C.T."/>
            <person name="Hug L.A."/>
            <person name="Sharon I."/>
            <person name="Castelle C.J."/>
            <person name="Probst A.J."/>
            <person name="Thomas B.C."/>
            <person name="Singh A."/>
            <person name="Wilkins M.J."/>
            <person name="Karaoz U."/>
            <person name="Brodie E.L."/>
            <person name="Williams K.H."/>
            <person name="Hubbard S.S."/>
            <person name="Banfield J.F."/>
        </authorList>
    </citation>
    <scope>NUCLEOTIDE SEQUENCE [LARGE SCALE GENOMIC DNA]</scope>
</reference>
<keyword evidence="10" id="KW-0324">Glycolysis</keyword>
<dbReference type="InterPro" id="IPR040442">
    <property type="entry name" value="Pyrv_kinase-like_dom_sf"/>
</dbReference>
<dbReference type="Gene3D" id="3.20.20.60">
    <property type="entry name" value="Phosphoenolpyruvate-binding domains"/>
    <property type="match status" value="1"/>
</dbReference>
<dbReference type="PANTHER" id="PTHR11817">
    <property type="entry name" value="PYRUVATE KINASE"/>
    <property type="match status" value="1"/>
</dbReference>
<keyword evidence="11" id="KW-0670">Pyruvate</keyword>
<proteinExistence type="inferred from homology"/>
<dbReference type="UniPathway" id="UPA00109">
    <property type="reaction ID" value="UER00188"/>
</dbReference>
<dbReference type="Pfam" id="PF00224">
    <property type="entry name" value="PK"/>
    <property type="match status" value="2"/>
</dbReference>
<dbReference type="FunFam" id="3.20.20.60:FF:000001">
    <property type="entry name" value="Pyruvate kinase"/>
    <property type="match status" value="1"/>
</dbReference>
<keyword evidence="8" id="KW-0067">ATP-binding</keyword>
<evidence type="ECO:0000313" key="14">
    <source>
        <dbReference type="Proteomes" id="UP000177478"/>
    </source>
</evidence>
<evidence type="ECO:0000256" key="8">
    <source>
        <dbReference type="ARBA" id="ARBA00022840"/>
    </source>
</evidence>